<reference evidence="1" key="1">
    <citation type="submission" date="2023-10" db="EMBL/GenBank/DDBJ databases">
        <title>Amphibacter perezi, gen. nov., sp. nov. a novel taxa of the family Comamonadaceae, class Betaproteobacteria isolated from the skin microbiota of Pelophylax perezi from different populations.</title>
        <authorList>
            <person name="Costa S."/>
            <person name="Proenca D.N."/>
            <person name="Lopes I."/>
            <person name="Morais P.V."/>
        </authorList>
    </citation>
    <scope>NUCLEOTIDE SEQUENCE</scope>
    <source>
        <strain evidence="1">SL12-8</strain>
    </source>
</reference>
<keyword evidence="1" id="KW-0418">Kinase</keyword>
<name>A0ACC6P050_9BURK</name>
<organism evidence="1 2">
    <name type="scientific">Amphibiibacter pelophylacis</name>
    <dbReference type="NCBI Taxonomy" id="1799477"/>
    <lineage>
        <taxon>Bacteria</taxon>
        <taxon>Pseudomonadati</taxon>
        <taxon>Pseudomonadota</taxon>
        <taxon>Betaproteobacteria</taxon>
        <taxon>Burkholderiales</taxon>
        <taxon>Sphaerotilaceae</taxon>
        <taxon>Amphibiibacter</taxon>
    </lineage>
</organism>
<keyword evidence="2" id="KW-1185">Reference proteome</keyword>
<gene>
    <name evidence="1" type="ORF">RV045_04095</name>
</gene>
<dbReference type="Proteomes" id="UP001364695">
    <property type="component" value="Unassembled WGS sequence"/>
</dbReference>
<protein>
    <submittedName>
        <fullName evidence="1">Sensor histidine kinase</fullName>
        <ecNumber evidence="1">2.7.13.3</ecNumber>
    </submittedName>
</protein>
<dbReference type="EMBL" id="JAWDIE010000005">
    <property type="protein sequence ID" value="MEJ7137613.1"/>
    <property type="molecule type" value="Genomic_DNA"/>
</dbReference>
<proteinExistence type="predicted"/>
<comment type="caution">
    <text evidence="1">The sequence shown here is derived from an EMBL/GenBank/DDBJ whole genome shotgun (WGS) entry which is preliminary data.</text>
</comment>
<evidence type="ECO:0000313" key="2">
    <source>
        <dbReference type="Proteomes" id="UP001364695"/>
    </source>
</evidence>
<accession>A0ACC6P050</accession>
<evidence type="ECO:0000313" key="1">
    <source>
        <dbReference type="EMBL" id="MEJ7137613.1"/>
    </source>
</evidence>
<sequence length="486" mass="52348">MRHLLQRLWPGRGSLRLQLLLWLVLPQLVLWSVAAVFTYQLATRYANAATDAGLIQSARALARQVKPSGSGFLVDFPRAAQDILEADPGDRLYYMVSSPPGSFLLGNDRLPPPPAVLPLAPGHPLLYSGSLAVREGRQAHPVRVVALLLRSQDGGSAPQSLLVQVARRSAGRQAMASQILLDTALPLSGVMLLMTLGVGWGIRRGLRPLDRLQAALARRHPGDMRPLDIREAPHEVQGLVQAVNDLLDQVQRQVQHQKRFISDAAHQLRTPLAGLKSQTELAWAHASDPPLKARLERVMQSARRSAHLVTQLLSLARADPTQPLELTERVTASALMADITAQWVPRAMALGVDLGFDEAASPPDAEVWSQRWLLGEAVANLIDNALQYAGPGSTVTTRVSPGEDPGWLLLQVEDDGPGIPPDQHGAVLQRFTRLQDGGEGCGLGLPIASEIAGQHGGGLHLRSLVPRGLSVALRLPRIGAGQTPPV</sequence>
<dbReference type="EC" id="2.7.13.3" evidence="1"/>
<keyword evidence="1" id="KW-0808">Transferase</keyword>